<feature type="region of interest" description="Disordered" evidence="1">
    <location>
        <begin position="26"/>
        <end position="51"/>
    </location>
</feature>
<protein>
    <submittedName>
        <fullName evidence="2">Uncharacterized protein</fullName>
    </submittedName>
</protein>
<comment type="caution">
    <text evidence="2">The sequence shown here is derived from an EMBL/GenBank/DDBJ whole genome shotgun (WGS) entry which is preliminary data.</text>
</comment>
<sequence>MASCSKQEINPLAFLVEEAADQPSCSVLPNAGPKPLRPSLRGHLSPSPESATPKFKFLLGFSGARESLYMGPHEKSFARAESGQADWMYWRIASASRSI</sequence>
<evidence type="ECO:0000313" key="3">
    <source>
        <dbReference type="Proteomes" id="UP001424459"/>
    </source>
</evidence>
<organism evidence="2 3">
    <name type="scientific">Sphingomonas rosea</name>
    <dbReference type="NCBI Taxonomy" id="335605"/>
    <lineage>
        <taxon>Bacteria</taxon>
        <taxon>Pseudomonadati</taxon>
        <taxon>Pseudomonadota</taxon>
        <taxon>Alphaproteobacteria</taxon>
        <taxon>Sphingomonadales</taxon>
        <taxon>Sphingomonadaceae</taxon>
        <taxon>Sphingomonas</taxon>
    </lineage>
</organism>
<accession>A0ABP7TSF3</accession>
<reference evidence="3" key="1">
    <citation type="journal article" date="2019" name="Int. J. Syst. Evol. Microbiol.">
        <title>The Global Catalogue of Microorganisms (GCM) 10K type strain sequencing project: providing services to taxonomists for standard genome sequencing and annotation.</title>
        <authorList>
            <consortium name="The Broad Institute Genomics Platform"/>
            <consortium name="The Broad Institute Genome Sequencing Center for Infectious Disease"/>
            <person name="Wu L."/>
            <person name="Ma J."/>
        </authorList>
    </citation>
    <scope>NUCLEOTIDE SEQUENCE [LARGE SCALE GENOMIC DNA]</scope>
    <source>
        <strain evidence="3">JCM 17564</strain>
    </source>
</reference>
<proteinExistence type="predicted"/>
<dbReference type="Proteomes" id="UP001424459">
    <property type="component" value="Unassembled WGS sequence"/>
</dbReference>
<name>A0ABP7TSF3_9SPHN</name>
<dbReference type="EMBL" id="BAABBR010000001">
    <property type="protein sequence ID" value="GAA4030565.1"/>
    <property type="molecule type" value="Genomic_DNA"/>
</dbReference>
<evidence type="ECO:0000313" key="2">
    <source>
        <dbReference type="EMBL" id="GAA4030565.1"/>
    </source>
</evidence>
<gene>
    <name evidence="2" type="ORF">GCM10022281_07470</name>
</gene>
<evidence type="ECO:0000256" key="1">
    <source>
        <dbReference type="SAM" id="MobiDB-lite"/>
    </source>
</evidence>
<keyword evidence="3" id="KW-1185">Reference proteome</keyword>